<evidence type="ECO:0000256" key="2">
    <source>
        <dbReference type="ARBA" id="ARBA00002764"/>
    </source>
</evidence>
<proteinExistence type="inferred from homology"/>
<dbReference type="Pfam" id="PF08323">
    <property type="entry name" value="Glyco_transf_5"/>
    <property type="match status" value="1"/>
</dbReference>
<evidence type="ECO:0000256" key="6">
    <source>
        <dbReference type="ARBA" id="ARBA00022679"/>
    </source>
</evidence>
<evidence type="ECO:0000256" key="4">
    <source>
        <dbReference type="ARBA" id="ARBA00010281"/>
    </source>
</evidence>
<evidence type="ECO:0000256" key="8">
    <source>
        <dbReference type="HAMAP-Rule" id="MF_00484"/>
    </source>
</evidence>
<comment type="function">
    <text evidence="2 8">Synthesizes alpha-1,4-glucan chains using ADP-glucose.</text>
</comment>
<feature type="binding site" evidence="8">
    <location>
        <position position="11"/>
    </location>
    <ligand>
        <name>ADP-alpha-D-glucose</name>
        <dbReference type="ChEBI" id="CHEBI:57498"/>
    </ligand>
</feature>
<comment type="catalytic activity">
    <reaction evidence="1 8">
        <text>[(1-&gt;4)-alpha-D-glucosyl](n) + ADP-alpha-D-glucose = [(1-&gt;4)-alpha-D-glucosyl](n+1) + ADP + H(+)</text>
        <dbReference type="Rhea" id="RHEA:18189"/>
        <dbReference type="Rhea" id="RHEA-COMP:9584"/>
        <dbReference type="Rhea" id="RHEA-COMP:9587"/>
        <dbReference type="ChEBI" id="CHEBI:15378"/>
        <dbReference type="ChEBI" id="CHEBI:15444"/>
        <dbReference type="ChEBI" id="CHEBI:57498"/>
        <dbReference type="ChEBI" id="CHEBI:456216"/>
        <dbReference type="EC" id="2.4.1.21"/>
    </reaction>
</comment>
<dbReference type="Pfam" id="PF00534">
    <property type="entry name" value="Glycos_transf_1"/>
    <property type="match status" value="1"/>
</dbReference>
<protein>
    <recommendedName>
        <fullName evidence="8">Glycogen synthase</fullName>
        <ecNumber evidence="8">2.4.1.21</ecNumber>
    </recommendedName>
    <alternativeName>
        <fullName evidence="8">Starch [bacterial glycogen] synthase</fullName>
    </alternativeName>
</protein>
<feature type="domain" description="Starch synthase catalytic" evidence="10">
    <location>
        <begin position="1"/>
        <end position="234"/>
    </location>
</feature>
<keyword evidence="6 8" id="KW-0808">Transferase</keyword>
<dbReference type="GO" id="GO:0009011">
    <property type="term" value="F:alpha-1,4-glucan glucosyltransferase (ADP-glucose donor) activity"/>
    <property type="evidence" value="ECO:0007669"/>
    <property type="project" value="UniProtKB-UniRule"/>
</dbReference>
<comment type="pathway">
    <text evidence="3 8">Glycan biosynthesis; glycogen biosynthesis.</text>
</comment>
<dbReference type="PANTHER" id="PTHR45825">
    <property type="entry name" value="GRANULE-BOUND STARCH SYNTHASE 1, CHLOROPLASTIC/AMYLOPLASTIC"/>
    <property type="match status" value="1"/>
</dbReference>
<gene>
    <name evidence="8 11" type="primary">glgA</name>
    <name evidence="11" type="ORF">ENT08_10050</name>
</gene>
<name>A0A7V4G9W0_9BACT</name>
<comment type="similarity">
    <text evidence="4 8">Belongs to the glycosyltransferase 1 family. Bacterial/plant glycogen synthase subfamily.</text>
</comment>
<evidence type="ECO:0000256" key="7">
    <source>
        <dbReference type="ARBA" id="ARBA00023056"/>
    </source>
</evidence>
<dbReference type="CDD" id="cd03791">
    <property type="entry name" value="GT5_Glycogen_synthase_DULL1-like"/>
    <property type="match status" value="1"/>
</dbReference>
<dbReference type="HAMAP" id="MF_00484">
    <property type="entry name" value="Glycogen_synth"/>
    <property type="match status" value="1"/>
</dbReference>
<dbReference type="PANTHER" id="PTHR45825:SF11">
    <property type="entry name" value="ALPHA AMYLASE DOMAIN-CONTAINING PROTEIN"/>
    <property type="match status" value="1"/>
</dbReference>
<dbReference type="NCBIfam" id="TIGR02095">
    <property type="entry name" value="glgA"/>
    <property type="match status" value="1"/>
</dbReference>
<keyword evidence="5 8" id="KW-0328">Glycosyltransferase</keyword>
<evidence type="ECO:0000256" key="3">
    <source>
        <dbReference type="ARBA" id="ARBA00004964"/>
    </source>
</evidence>
<feature type="domain" description="Glycosyl transferase family 1" evidence="9">
    <location>
        <begin position="291"/>
        <end position="447"/>
    </location>
</feature>
<dbReference type="EMBL" id="DSXI01000597">
    <property type="protein sequence ID" value="HGS06053.1"/>
    <property type="molecule type" value="Genomic_DNA"/>
</dbReference>
<dbReference type="InterPro" id="IPR001296">
    <property type="entry name" value="Glyco_trans_1"/>
</dbReference>
<dbReference type="Gene3D" id="3.40.50.2000">
    <property type="entry name" value="Glycogen Phosphorylase B"/>
    <property type="match status" value="2"/>
</dbReference>
<evidence type="ECO:0000256" key="1">
    <source>
        <dbReference type="ARBA" id="ARBA00001478"/>
    </source>
</evidence>
<dbReference type="GO" id="GO:0004373">
    <property type="term" value="F:alpha-1,4-glucan glucosyltransferase (UDP-glucose donor) activity"/>
    <property type="evidence" value="ECO:0007669"/>
    <property type="project" value="InterPro"/>
</dbReference>
<dbReference type="GO" id="GO:0005978">
    <property type="term" value="P:glycogen biosynthetic process"/>
    <property type="evidence" value="ECO:0007669"/>
    <property type="project" value="UniProtKB-UniRule"/>
</dbReference>
<dbReference type="EC" id="2.4.1.21" evidence="8"/>
<sequence>MVVSEAVPFAKTGGLADVAGALPRALRQLGAEVRVLMPRYAMVKQGKIPLKTVAENLEGWLGARSLAFDLQAAQEDQVYFVVRDEFYDRSYLYGTPKGDYFDNLERFSFFCATVLAVCRELKFAPDILHAHDWQAALAIAYLRHRWPGTEWFSRTRTLFTIHNLAYQGLFDKEFYPLLGLDWSLFTMEGLEFYDKINLLKGGIVYADAVNTVSRGYSKEIQTEEFGYGLEGVLRSRSEVLFGIVNGVDYGEWNPETDPLLPARYSITDLSGKKVNKQALMAAYGLDPKLAERPLFGIISRLADQKGFDLVAQVLPDLMAQQAMLVILGTGEKKYHDWLEETAPRYPGQLGVKIAFDNQLAHLIEAGADMFLMPSRYEPCGLNQLYSLKYGTVPVVRATGGLADTVAPVDKSKGTGTGFLFTEYSAEAFWKAIRAALAAYEDRELWRKIMLNGMGEDWSWGTSAKAYLSLYKKLLSGEI</sequence>
<dbReference type="SUPFAM" id="SSF53756">
    <property type="entry name" value="UDP-Glycosyltransferase/glycogen phosphorylase"/>
    <property type="match status" value="1"/>
</dbReference>
<keyword evidence="7 8" id="KW-0320">Glycogen biosynthesis</keyword>
<evidence type="ECO:0000259" key="10">
    <source>
        <dbReference type="Pfam" id="PF08323"/>
    </source>
</evidence>
<dbReference type="UniPathway" id="UPA00164"/>
<evidence type="ECO:0000313" key="11">
    <source>
        <dbReference type="EMBL" id="HGS06053.1"/>
    </source>
</evidence>
<dbReference type="InterPro" id="IPR011835">
    <property type="entry name" value="GS/SS"/>
</dbReference>
<dbReference type="NCBIfam" id="NF001899">
    <property type="entry name" value="PRK00654.1-2"/>
    <property type="match status" value="1"/>
</dbReference>
<organism evidence="11">
    <name type="scientific">Desulfobacca acetoxidans</name>
    <dbReference type="NCBI Taxonomy" id="60893"/>
    <lineage>
        <taxon>Bacteria</taxon>
        <taxon>Pseudomonadati</taxon>
        <taxon>Thermodesulfobacteriota</taxon>
        <taxon>Desulfobaccia</taxon>
        <taxon>Desulfobaccales</taxon>
        <taxon>Desulfobaccaceae</taxon>
        <taxon>Desulfobacca</taxon>
    </lineage>
</organism>
<accession>A0A7V4G9W0</accession>
<reference evidence="11" key="1">
    <citation type="journal article" date="2020" name="mSystems">
        <title>Genome- and Community-Level Interaction Insights into Carbon Utilization and Element Cycling Functions of Hydrothermarchaeota in Hydrothermal Sediment.</title>
        <authorList>
            <person name="Zhou Z."/>
            <person name="Liu Y."/>
            <person name="Xu W."/>
            <person name="Pan J."/>
            <person name="Luo Z.H."/>
            <person name="Li M."/>
        </authorList>
    </citation>
    <scope>NUCLEOTIDE SEQUENCE [LARGE SCALE GENOMIC DNA]</scope>
    <source>
        <strain evidence="11">SpSt-548</strain>
    </source>
</reference>
<comment type="caution">
    <text evidence="11">The sequence shown here is derived from an EMBL/GenBank/DDBJ whole genome shotgun (WGS) entry which is preliminary data.</text>
</comment>
<dbReference type="AlphaFoldDB" id="A0A7V4G9W0"/>
<dbReference type="GO" id="GO:0005829">
    <property type="term" value="C:cytosol"/>
    <property type="evidence" value="ECO:0007669"/>
    <property type="project" value="TreeGrafter"/>
</dbReference>
<evidence type="ECO:0000256" key="5">
    <source>
        <dbReference type="ARBA" id="ARBA00022676"/>
    </source>
</evidence>
<dbReference type="InterPro" id="IPR013534">
    <property type="entry name" value="Starch_synth_cat_dom"/>
</dbReference>
<evidence type="ECO:0000259" key="9">
    <source>
        <dbReference type="Pfam" id="PF00534"/>
    </source>
</evidence>